<protein>
    <submittedName>
        <fullName evidence="7">TetR family transcriptional regulator</fullName>
    </submittedName>
</protein>
<dbReference type="InterPro" id="IPR050109">
    <property type="entry name" value="HTH-type_TetR-like_transc_reg"/>
</dbReference>
<dbReference type="SUPFAM" id="SSF48498">
    <property type="entry name" value="Tetracyclin repressor-like, C-terminal domain"/>
    <property type="match status" value="1"/>
</dbReference>
<dbReference type="Gene3D" id="1.10.357.10">
    <property type="entry name" value="Tetracycline Repressor, domain 2"/>
    <property type="match status" value="1"/>
</dbReference>
<evidence type="ECO:0000256" key="5">
    <source>
        <dbReference type="PROSITE-ProRule" id="PRU00335"/>
    </source>
</evidence>
<dbReference type="EMBL" id="CP027666">
    <property type="protein sequence ID" value="AVO33194.1"/>
    <property type="molecule type" value="Genomic_DNA"/>
</dbReference>
<keyword evidence="3 5" id="KW-0238">DNA-binding</keyword>
<keyword evidence="8" id="KW-1185">Reference proteome</keyword>
<evidence type="ECO:0000313" key="7">
    <source>
        <dbReference type="EMBL" id="AVO33194.1"/>
    </source>
</evidence>
<dbReference type="SUPFAM" id="SSF46689">
    <property type="entry name" value="Homeodomain-like"/>
    <property type="match status" value="1"/>
</dbReference>
<dbReference type="GO" id="GO:0000976">
    <property type="term" value="F:transcription cis-regulatory region binding"/>
    <property type="evidence" value="ECO:0007669"/>
    <property type="project" value="TreeGrafter"/>
</dbReference>
<dbReference type="AlphaFoldDB" id="A0A2S0MBB6"/>
<dbReference type="GO" id="GO:0003700">
    <property type="term" value="F:DNA-binding transcription factor activity"/>
    <property type="evidence" value="ECO:0007669"/>
    <property type="project" value="TreeGrafter"/>
</dbReference>
<feature type="domain" description="HTH tetR-type" evidence="6">
    <location>
        <begin position="10"/>
        <end position="70"/>
    </location>
</feature>
<evidence type="ECO:0000256" key="2">
    <source>
        <dbReference type="ARBA" id="ARBA00023015"/>
    </source>
</evidence>
<evidence type="ECO:0000256" key="3">
    <source>
        <dbReference type="ARBA" id="ARBA00023125"/>
    </source>
</evidence>
<gene>
    <name evidence="7" type="ORF">C6570_02200</name>
</gene>
<dbReference type="InterPro" id="IPR023772">
    <property type="entry name" value="DNA-bd_HTH_TetR-type_CS"/>
</dbReference>
<evidence type="ECO:0000259" key="6">
    <source>
        <dbReference type="PROSITE" id="PS50977"/>
    </source>
</evidence>
<dbReference type="RefSeq" id="WP_106701651.1">
    <property type="nucleotide sequence ID" value="NZ_CP027666.1"/>
</dbReference>
<dbReference type="PROSITE" id="PS01081">
    <property type="entry name" value="HTH_TETR_1"/>
    <property type="match status" value="1"/>
</dbReference>
<dbReference type="Proteomes" id="UP000239709">
    <property type="component" value="Chromosome"/>
</dbReference>
<feature type="DNA-binding region" description="H-T-H motif" evidence="5">
    <location>
        <begin position="33"/>
        <end position="52"/>
    </location>
</feature>
<accession>A0A2S0MBB6</accession>
<dbReference type="PROSITE" id="PS50977">
    <property type="entry name" value="HTH_TETR_2"/>
    <property type="match status" value="1"/>
</dbReference>
<evidence type="ECO:0000313" key="8">
    <source>
        <dbReference type="Proteomes" id="UP000239709"/>
    </source>
</evidence>
<dbReference type="InterPro" id="IPR009057">
    <property type="entry name" value="Homeodomain-like_sf"/>
</dbReference>
<dbReference type="PANTHER" id="PTHR30055:SF240">
    <property type="entry name" value="HTH-TYPE TRANSCRIPTIONAL REGULATOR ACRR"/>
    <property type="match status" value="1"/>
</dbReference>
<evidence type="ECO:0000256" key="4">
    <source>
        <dbReference type="ARBA" id="ARBA00023163"/>
    </source>
</evidence>
<dbReference type="PANTHER" id="PTHR30055">
    <property type="entry name" value="HTH-TYPE TRANSCRIPTIONAL REGULATOR RUTR"/>
    <property type="match status" value="1"/>
</dbReference>
<dbReference type="InterPro" id="IPR036271">
    <property type="entry name" value="Tet_transcr_reg_TetR-rel_C_sf"/>
</dbReference>
<organism evidence="7 8">
    <name type="scientific">Ottowia oryzae</name>
    <dbReference type="NCBI Taxonomy" id="2109914"/>
    <lineage>
        <taxon>Bacteria</taxon>
        <taxon>Pseudomonadati</taxon>
        <taxon>Pseudomonadota</taxon>
        <taxon>Betaproteobacteria</taxon>
        <taxon>Burkholderiales</taxon>
        <taxon>Comamonadaceae</taxon>
        <taxon>Ottowia</taxon>
    </lineage>
</organism>
<dbReference type="InterPro" id="IPR001647">
    <property type="entry name" value="HTH_TetR"/>
</dbReference>
<dbReference type="KEGG" id="otk:C6570_02200"/>
<proteinExistence type="predicted"/>
<dbReference type="OrthoDB" id="5816932at2"/>
<keyword evidence="1" id="KW-0678">Repressor</keyword>
<name>A0A2S0MBB6_9BURK</name>
<reference evidence="7 8" key="1">
    <citation type="submission" date="2018-03" db="EMBL/GenBank/DDBJ databases">
        <title>Genome sequencing of Ottowia sp.</title>
        <authorList>
            <person name="Kim S.-J."/>
            <person name="Heo J."/>
            <person name="Kwon S.-W."/>
        </authorList>
    </citation>
    <scope>NUCLEOTIDE SEQUENCE [LARGE SCALE GENOMIC DNA]</scope>
    <source>
        <strain evidence="7 8">KADR8-3</strain>
    </source>
</reference>
<keyword evidence="4" id="KW-0804">Transcription</keyword>
<dbReference type="PRINTS" id="PR00455">
    <property type="entry name" value="HTHTETR"/>
</dbReference>
<evidence type="ECO:0000256" key="1">
    <source>
        <dbReference type="ARBA" id="ARBA00022491"/>
    </source>
</evidence>
<dbReference type="Pfam" id="PF00440">
    <property type="entry name" value="TetR_N"/>
    <property type="match status" value="1"/>
</dbReference>
<sequence length="217" mass="23718">MARRTKEDALATREALLDAAVCVFGRRGVARSSLAEIAEQAGLTRGAVYWHFKDKGELFNAMMDRVTLPLEADLIGHCEGQGDPVVELLDKMRRAMRTIEHDALTQNVLEIATLKVEHVDDMGPVRDRYVAAHRDKLHLMTQALERAAALRHKALPAPARTLAEGYHSLIHGLVFSWLLGRSFPLEQTAVLAMETYLAGAGLMPPLTCASAGAANQG</sequence>
<keyword evidence="2" id="KW-0805">Transcription regulation</keyword>